<dbReference type="InterPro" id="IPR050219">
    <property type="entry name" value="DnaG_primase"/>
</dbReference>
<dbReference type="AlphaFoldDB" id="A0A136KF72"/>
<dbReference type="SMART" id="SM00493">
    <property type="entry name" value="TOPRIM"/>
    <property type="match status" value="1"/>
</dbReference>
<keyword evidence="9" id="KW-0460">Magnesium</keyword>
<dbReference type="InterPro" id="IPR019475">
    <property type="entry name" value="DNA_primase_DnaB-bd"/>
</dbReference>
<evidence type="ECO:0000256" key="1">
    <source>
        <dbReference type="ARBA" id="ARBA00022478"/>
    </source>
</evidence>
<dbReference type="EMBL" id="JYPD01000026">
    <property type="protein sequence ID" value="KXK08057.1"/>
    <property type="molecule type" value="Genomic_DNA"/>
</dbReference>
<dbReference type="InterPro" id="IPR013264">
    <property type="entry name" value="DNAG_N"/>
</dbReference>
<keyword evidence="8 12" id="KW-0862">Zinc</keyword>
<evidence type="ECO:0000313" key="16">
    <source>
        <dbReference type="EMBL" id="KXK08057.1"/>
    </source>
</evidence>
<feature type="domain" description="Toprim" evidence="15">
    <location>
        <begin position="257"/>
        <end position="345"/>
    </location>
</feature>
<evidence type="ECO:0000256" key="10">
    <source>
        <dbReference type="ARBA" id="ARBA00023125"/>
    </source>
</evidence>
<sequence>MSKDQIEEIKSKLDIVSVVREYVPSLKKNGRNHFGLCPFHNERTPSFSVNEELGIFKCFGCGEGGDVISFIEKVEGLDFIKALEIAAKKAGVELRIERSGFSEKRNKERERLIEANHLAAEYYHYLLGKHEYGKEARKYAKSRGLRVKELKQFMIGFAPSGYENLKNFLKKKGYTEAELLSWGLLAEKSGHTYDKFRNRLMFPITNHIGEFVGFSGRILDKNSKAPKYLNSPETLVYKKSQIVFGLYQAKEAIRKQNAAILVEGNIDILSSHMVDVQNIVAPLGTALTQEQLKLIKRYSDNIIFAFDTDSAGEKALLRSHELAESLEMHAKVVDLNGYQDVDELIQKGGDWKKILSKAEPVVDHMMNRLKRRIDMTSAEGKDEYVDSIIALIATTESSVRQAHYLERLSVAVGVDVSELKTILNKYIQKSKKVDINETSIVETKEKVIKRSNSRADLLVAALLSHRERIRLFDLSLWSEILSEEQTKILEMAREKTVKELFVDLNQAEQERLKDIMLLPVDVIEDEGLFMQSIKLIADSVFKDFLRAEIRRIKFANLNEQEKGEILNKLVIRLQSLQ</sequence>
<dbReference type="InterPro" id="IPR034151">
    <property type="entry name" value="TOPRIM_DnaG_bac"/>
</dbReference>
<dbReference type="Pfam" id="PF01807">
    <property type="entry name" value="Zn_ribbon_DnaG"/>
    <property type="match status" value="1"/>
</dbReference>
<dbReference type="Pfam" id="PF13155">
    <property type="entry name" value="Toprim_2"/>
    <property type="match status" value="1"/>
</dbReference>
<dbReference type="GO" id="GO:0003677">
    <property type="term" value="F:DNA binding"/>
    <property type="evidence" value="ECO:0007669"/>
    <property type="project" value="UniProtKB-KW"/>
</dbReference>
<evidence type="ECO:0000256" key="9">
    <source>
        <dbReference type="ARBA" id="ARBA00022842"/>
    </source>
</evidence>
<keyword evidence="1 12" id="KW-0240">DNA-directed RNA polymerase</keyword>
<dbReference type="Gene3D" id="3.40.1360.10">
    <property type="match status" value="1"/>
</dbReference>
<organism evidence="16 17">
    <name type="scientific">candidate division WS6 bacterium OLB21</name>
    <dbReference type="NCBI Taxonomy" id="1617427"/>
    <lineage>
        <taxon>Bacteria</taxon>
        <taxon>Candidatus Dojkabacteria</taxon>
    </lineage>
</organism>
<evidence type="ECO:0000256" key="12">
    <source>
        <dbReference type="HAMAP-Rule" id="MF_00974"/>
    </source>
</evidence>
<evidence type="ECO:0000256" key="14">
    <source>
        <dbReference type="PIRSR" id="PIRSR002811-1"/>
    </source>
</evidence>
<comment type="domain">
    <text evidence="12">Contains an N-terminal zinc-binding domain, a central core domain that contains the primase activity, and a C-terminal DnaB-binding domain.</text>
</comment>
<dbReference type="FunFam" id="3.90.580.10:FF:000001">
    <property type="entry name" value="DNA primase"/>
    <property type="match status" value="1"/>
</dbReference>
<keyword evidence="4 12" id="KW-0548">Nucleotidyltransferase</keyword>
<dbReference type="SMART" id="SM00400">
    <property type="entry name" value="ZnF_CHCC"/>
    <property type="match status" value="1"/>
</dbReference>
<accession>A0A136KF72</accession>
<dbReference type="GO" id="GO:0003899">
    <property type="term" value="F:DNA-directed RNA polymerase activity"/>
    <property type="evidence" value="ECO:0007669"/>
    <property type="project" value="UniProtKB-UniRule"/>
</dbReference>
<keyword evidence="7 12" id="KW-0863">Zinc-finger</keyword>
<evidence type="ECO:0000256" key="2">
    <source>
        <dbReference type="ARBA" id="ARBA00022515"/>
    </source>
</evidence>
<dbReference type="GO" id="GO:0008270">
    <property type="term" value="F:zinc ion binding"/>
    <property type="evidence" value="ECO:0007669"/>
    <property type="project" value="UniProtKB-UniRule"/>
</dbReference>
<evidence type="ECO:0000256" key="11">
    <source>
        <dbReference type="ARBA" id="ARBA00023163"/>
    </source>
</evidence>
<keyword evidence="2 12" id="KW-0639">Primosome</keyword>
<protein>
    <recommendedName>
        <fullName evidence="12 13">DNA primase</fullName>
        <ecNumber evidence="12">2.7.7.101</ecNumber>
    </recommendedName>
</protein>
<dbReference type="SUPFAM" id="SSF57783">
    <property type="entry name" value="Zinc beta-ribbon"/>
    <property type="match status" value="1"/>
</dbReference>
<evidence type="ECO:0000256" key="13">
    <source>
        <dbReference type="PIRNR" id="PIRNR002811"/>
    </source>
</evidence>
<evidence type="ECO:0000256" key="6">
    <source>
        <dbReference type="ARBA" id="ARBA00022723"/>
    </source>
</evidence>
<dbReference type="HAMAP" id="MF_00974">
    <property type="entry name" value="DNA_primase_DnaG"/>
    <property type="match status" value="1"/>
</dbReference>
<comment type="similarity">
    <text evidence="12 13">Belongs to the DnaG primase family.</text>
</comment>
<dbReference type="GO" id="GO:0006269">
    <property type="term" value="P:DNA replication, synthesis of primer"/>
    <property type="evidence" value="ECO:0007669"/>
    <property type="project" value="UniProtKB-UniRule"/>
</dbReference>
<dbReference type="PANTHER" id="PTHR30313:SF2">
    <property type="entry name" value="DNA PRIMASE"/>
    <property type="match status" value="1"/>
</dbReference>
<name>A0A136KF72_9BACT</name>
<comment type="cofactor">
    <cofactor evidence="12 13 14">
        <name>Zn(2+)</name>
        <dbReference type="ChEBI" id="CHEBI:29105"/>
    </cofactor>
    <text evidence="12 13 14">Binds 1 zinc ion per monomer.</text>
</comment>
<dbReference type="GO" id="GO:0000428">
    <property type="term" value="C:DNA-directed RNA polymerase complex"/>
    <property type="evidence" value="ECO:0007669"/>
    <property type="project" value="UniProtKB-KW"/>
</dbReference>
<dbReference type="GO" id="GO:1990077">
    <property type="term" value="C:primosome complex"/>
    <property type="evidence" value="ECO:0007669"/>
    <property type="project" value="UniProtKB-KW"/>
</dbReference>
<evidence type="ECO:0000256" key="8">
    <source>
        <dbReference type="ARBA" id="ARBA00022833"/>
    </source>
</evidence>
<dbReference type="PIRSF" id="PIRSF002811">
    <property type="entry name" value="DnaG"/>
    <property type="match status" value="1"/>
</dbReference>
<dbReference type="Pfam" id="PF10410">
    <property type="entry name" value="DnaB_bind"/>
    <property type="match status" value="1"/>
</dbReference>
<keyword evidence="3 12" id="KW-0808">Transferase</keyword>
<comment type="catalytic activity">
    <reaction evidence="12">
        <text>ssDNA + n NTP = ssDNA/pppN(pN)n-1 hybrid + (n-1) diphosphate.</text>
        <dbReference type="EC" id="2.7.7.101"/>
    </reaction>
</comment>
<dbReference type="Proteomes" id="UP000070449">
    <property type="component" value="Unassembled WGS sequence"/>
</dbReference>
<evidence type="ECO:0000256" key="7">
    <source>
        <dbReference type="ARBA" id="ARBA00022771"/>
    </source>
</evidence>
<dbReference type="InterPro" id="IPR037068">
    <property type="entry name" value="DNA_primase_core_N_sf"/>
</dbReference>
<dbReference type="InterPro" id="IPR006171">
    <property type="entry name" value="TOPRIM_dom"/>
</dbReference>
<keyword evidence="11 12" id="KW-0804">Transcription</keyword>
<dbReference type="PROSITE" id="PS50880">
    <property type="entry name" value="TOPRIM"/>
    <property type="match status" value="1"/>
</dbReference>
<comment type="subunit">
    <text evidence="12">Monomer. Interacts with DnaB.</text>
</comment>
<proteinExistence type="inferred from homology"/>
<dbReference type="STRING" id="1617427.UZ20_WS6002000967"/>
<dbReference type="Pfam" id="PF08275">
    <property type="entry name" value="DNAG_N"/>
    <property type="match status" value="1"/>
</dbReference>
<dbReference type="GO" id="GO:0005737">
    <property type="term" value="C:cytoplasm"/>
    <property type="evidence" value="ECO:0007669"/>
    <property type="project" value="TreeGrafter"/>
</dbReference>
<dbReference type="EC" id="2.7.7.101" evidence="12"/>
<evidence type="ECO:0000259" key="15">
    <source>
        <dbReference type="PROSITE" id="PS50880"/>
    </source>
</evidence>
<evidence type="ECO:0000256" key="4">
    <source>
        <dbReference type="ARBA" id="ARBA00022695"/>
    </source>
</evidence>
<dbReference type="FunFam" id="3.90.980.10:FF:000001">
    <property type="entry name" value="DNA primase"/>
    <property type="match status" value="1"/>
</dbReference>
<dbReference type="InterPro" id="IPR030846">
    <property type="entry name" value="DnaG_bac"/>
</dbReference>
<feature type="zinc finger region" description="CHC2-type" evidence="12 14">
    <location>
        <begin position="37"/>
        <end position="61"/>
    </location>
</feature>
<dbReference type="Gene3D" id="3.90.980.10">
    <property type="entry name" value="DNA primase, catalytic core, N-terminal domain"/>
    <property type="match status" value="1"/>
</dbReference>
<evidence type="ECO:0000313" key="17">
    <source>
        <dbReference type="Proteomes" id="UP000070449"/>
    </source>
</evidence>
<evidence type="ECO:0000256" key="3">
    <source>
        <dbReference type="ARBA" id="ARBA00022679"/>
    </source>
</evidence>
<evidence type="ECO:0000256" key="5">
    <source>
        <dbReference type="ARBA" id="ARBA00022705"/>
    </source>
</evidence>
<keyword evidence="5 12" id="KW-0235">DNA replication</keyword>
<dbReference type="InterPro" id="IPR002694">
    <property type="entry name" value="Znf_CHC2"/>
</dbReference>
<keyword evidence="10 12" id="KW-0238">DNA-binding</keyword>
<dbReference type="PANTHER" id="PTHR30313">
    <property type="entry name" value="DNA PRIMASE"/>
    <property type="match status" value="1"/>
</dbReference>
<dbReference type="PATRIC" id="fig|1617427.3.peg.1011"/>
<gene>
    <name evidence="12 16" type="primary">dnaG</name>
    <name evidence="16" type="ORF">UZ20_WS6002000967</name>
</gene>
<dbReference type="InterPro" id="IPR036977">
    <property type="entry name" value="DNA_primase_Znf_CHC2"/>
</dbReference>
<comment type="function">
    <text evidence="12 13">RNA polymerase that catalyzes the synthesis of short RNA molecules used as primers for DNA polymerase during DNA replication.</text>
</comment>
<dbReference type="CDD" id="cd03364">
    <property type="entry name" value="TOPRIM_DnaG_primases"/>
    <property type="match status" value="1"/>
</dbReference>
<comment type="caution">
    <text evidence="16">The sequence shown here is derived from an EMBL/GenBank/DDBJ whole genome shotgun (WGS) entry which is preliminary data.</text>
</comment>
<dbReference type="InterPro" id="IPR006295">
    <property type="entry name" value="DNA_primase_DnaG"/>
</dbReference>
<dbReference type="SUPFAM" id="SSF56731">
    <property type="entry name" value="DNA primase core"/>
    <property type="match status" value="1"/>
</dbReference>
<dbReference type="NCBIfam" id="TIGR01391">
    <property type="entry name" value="dnaG"/>
    <property type="match status" value="1"/>
</dbReference>
<dbReference type="Gene3D" id="3.90.580.10">
    <property type="entry name" value="Zinc finger, CHC2-type domain"/>
    <property type="match status" value="1"/>
</dbReference>
<reference evidence="16 17" key="1">
    <citation type="submission" date="2015-02" db="EMBL/GenBank/DDBJ databases">
        <title>Improved understanding of the partial-nitritation anammox process through 23 genomes representing the majority of the microbial community.</title>
        <authorList>
            <person name="Speth D.R."/>
            <person name="In T Zandt M."/>
            <person name="Guerrero Cruz S."/>
            <person name="Jetten M.S."/>
            <person name="Dutilh B.E."/>
        </authorList>
    </citation>
    <scope>NUCLEOTIDE SEQUENCE [LARGE SCALE GENOMIC DNA]</scope>
    <source>
        <strain evidence="16">OLB21</strain>
    </source>
</reference>
<keyword evidence="6 12" id="KW-0479">Metal-binding</keyword>